<dbReference type="EMBL" id="OZ035844">
    <property type="protein sequence ID" value="CAL1598185.1"/>
    <property type="molecule type" value="Genomic_DNA"/>
</dbReference>
<evidence type="ECO:0000313" key="2">
    <source>
        <dbReference type="Proteomes" id="UP001497482"/>
    </source>
</evidence>
<proteinExistence type="predicted"/>
<organism evidence="1 2">
    <name type="scientific">Knipowitschia caucasica</name>
    <name type="common">Caucasian dwarf goby</name>
    <name type="synonym">Pomatoschistus caucasicus</name>
    <dbReference type="NCBI Taxonomy" id="637954"/>
    <lineage>
        <taxon>Eukaryota</taxon>
        <taxon>Metazoa</taxon>
        <taxon>Chordata</taxon>
        <taxon>Craniata</taxon>
        <taxon>Vertebrata</taxon>
        <taxon>Euteleostomi</taxon>
        <taxon>Actinopterygii</taxon>
        <taxon>Neopterygii</taxon>
        <taxon>Teleostei</taxon>
        <taxon>Neoteleostei</taxon>
        <taxon>Acanthomorphata</taxon>
        <taxon>Gobiaria</taxon>
        <taxon>Gobiiformes</taxon>
        <taxon>Gobioidei</taxon>
        <taxon>Gobiidae</taxon>
        <taxon>Gobiinae</taxon>
        <taxon>Knipowitschia</taxon>
    </lineage>
</organism>
<dbReference type="AlphaFoldDB" id="A0AAV2LD75"/>
<accession>A0AAV2LD75</accession>
<protein>
    <submittedName>
        <fullName evidence="1">Uncharacterized protein</fullName>
    </submittedName>
</protein>
<dbReference type="Proteomes" id="UP001497482">
    <property type="component" value="Chromosome 22"/>
</dbReference>
<evidence type="ECO:0000313" key="1">
    <source>
        <dbReference type="EMBL" id="CAL1598185.1"/>
    </source>
</evidence>
<gene>
    <name evidence="1" type="ORF">KC01_LOCUS26604</name>
</gene>
<name>A0AAV2LD75_KNICA</name>
<keyword evidence="2" id="KW-1185">Reference proteome</keyword>
<reference evidence="1 2" key="1">
    <citation type="submission" date="2024-04" db="EMBL/GenBank/DDBJ databases">
        <authorList>
            <person name="Waldvogel A.-M."/>
            <person name="Schoenle A."/>
        </authorList>
    </citation>
    <scope>NUCLEOTIDE SEQUENCE [LARGE SCALE GENOMIC DNA]</scope>
</reference>
<sequence length="69" mass="6103">MGGGGNYFVGGGWVNGYRDGGGLGGVGGVEEGLVGGGVSECIVVMGWGGGGGGGLGGVGFIGGGVGVGV</sequence>